<dbReference type="EMBL" id="LTAI01000616">
    <property type="protein sequence ID" value="ORD98527.1"/>
    <property type="molecule type" value="Genomic_DNA"/>
</dbReference>
<proteinExistence type="predicted"/>
<gene>
    <name evidence="1" type="ORF">A0H76_2327</name>
</gene>
<name>A0A1X0QFJ4_9MICR</name>
<accession>A0A1X0QFJ4</accession>
<organism evidence="1 2">
    <name type="scientific">Hepatospora eriocheir</name>
    <dbReference type="NCBI Taxonomy" id="1081669"/>
    <lineage>
        <taxon>Eukaryota</taxon>
        <taxon>Fungi</taxon>
        <taxon>Fungi incertae sedis</taxon>
        <taxon>Microsporidia</taxon>
        <taxon>Hepatosporidae</taxon>
        <taxon>Hepatospora</taxon>
    </lineage>
</organism>
<evidence type="ECO:0000313" key="2">
    <source>
        <dbReference type="Proteomes" id="UP000192501"/>
    </source>
</evidence>
<dbReference type="VEuPathDB" id="MicrosporidiaDB:A0H76_2327"/>
<comment type="caution">
    <text evidence="1">The sequence shown here is derived from an EMBL/GenBank/DDBJ whole genome shotgun (WGS) entry which is preliminary data.</text>
</comment>
<reference evidence="1 2" key="1">
    <citation type="journal article" date="2017" name="Environ. Microbiol.">
        <title>Decay of the glycolytic pathway and adaptation to intranuclear parasitism within Enterocytozoonidae microsporidia.</title>
        <authorList>
            <person name="Wiredu Boakye D."/>
            <person name="Jaroenlak P."/>
            <person name="Prachumwat A."/>
            <person name="Williams T.A."/>
            <person name="Bateman K.S."/>
            <person name="Itsathitphaisarn O."/>
            <person name="Sritunyalucksana K."/>
            <person name="Paszkiewicz K.H."/>
            <person name="Moore K.A."/>
            <person name="Stentiford G.D."/>
            <person name="Williams B.A."/>
        </authorList>
    </citation>
    <scope>NUCLEOTIDE SEQUENCE [LARGE SCALE GENOMIC DNA]</scope>
    <source>
        <strain evidence="2">canceri</strain>
    </source>
</reference>
<dbReference type="Proteomes" id="UP000192501">
    <property type="component" value="Unassembled WGS sequence"/>
</dbReference>
<protein>
    <submittedName>
        <fullName evidence="1">Uncharacterized protein</fullName>
    </submittedName>
</protein>
<dbReference type="AlphaFoldDB" id="A0A1X0QFJ4"/>
<sequence>MNVSLTFLLLIILNMFVIYQIKCINLKIQQVQLSMDDEVLCFRNMYHLKLLIGLLGLNQRLQLEFINKLLHRKIIL</sequence>
<evidence type="ECO:0000313" key="1">
    <source>
        <dbReference type="EMBL" id="ORD98527.1"/>
    </source>
</evidence>